<dbReference type="Pfam" id="PF13177">
    <property type="entry name" value="DNA_pol3_delta2"/>
    <property type="match status" value="1"/>
</dbReference>
<dbReference type="EMBL" id="DVHC01000062">
    <property type="protein sequence ID" value="HIR59721.1"/>
    <property type="molecule type" value="Genomic_DNA"/>
</dbReference>
<dbReference type="PANTHER" id="PTHR11669">
    <property type="entry name" value="REPLICATION FACTOR C / DNA POLYMERASE III GAMMA-TAU SUBUNIT"/>
    <property type="match status" value="1"/>
</dbReference>
<dbReference type="AlphaFoldDB" id="A0A9D1J3J1"/>
<sequence length="275" mass="32544">MDLEVESLQPKFYNEINKALDKGFLSHAYLIETNNNSLEVVKKYILFLVEKIYEDSYKNHDVTISKDKLFHLIENKEFPDYIEVNPINNQIKKEQLLFIRDEFSSKSLYNTRKVYVVFECEKMNVSASNTILKFLEEPSDDVVAIFVTSNQYNILDTIKSRCQIIRLQYEDSSDISFSDDVLSFVEDINNRKNEDLLLKFNYYNNNLFKDKSMATNFIREVLKYYEVLLNKKDGTTKLEEIINIVSILDKSFKKLKYNVNMKLWIDDLLLSLMEV</sequence>
<comment type="caution">
    <text evidence="1">The sequence shown here is derived from an EMBL/GenBank/DDBJ whole genome shotgun (WGS) entry which is preliminary data.</text>
</comment>
<dbReference type="Gene3D" id="3.40.50.300">
    <property type="entry name" value="P-loop containing nucleotide triphosphate hydrolases"/>
    <property type="match status" value="1"/>
</dbReference>
<dbReference type="InterPro" id="IPR050238">
    <property type="entry name" value="DNA_Rep/Repair_Clamp_Loader"/>
</dbReference>
<dbReference type="GO" id="GO:0006261">
    <property type="term" value="P:DNA-templated DNA replication"/>
    <property type="evidence" value="ECO:0007669"/>
    <property type="project" value="TreeGrafter"/>
</dbReference>
<evidence type="ECO:0000313" key="1">
    <source>
        <dbReference type="EMBL" id="HIR59721.1"/>
    </source>
</evidence>
<dbReference type="PANTHER" id="PTHR11669:SF8">
    <property type="entry name" value="DNA POLYMERASE III SUBUNIT DELTA"/>
    <property type="match status" value="1"/>
</dbReference>
<name>A0A9D1J3J1_9FIRM</name>
<gene>
    <name evidence="1" type="ORF">IAB38_06690</name>
</gene>
<dbReference type="InterPro" id="IPR027417">
    <property type="entry name" value="P-loop_NTPase"/>
</dbReference>
<evidence type="ECO:0008006" key="3">
    <source>
        <dbReference type="Google" id="ProtNLM"/>
    </source>
</evidence>
<protein>
    <recommendedName>
        <fullName evidence="3">DNA polymerase III subunit delta</fullName>
    </recommendedName>
</protein>
<organism evidence="1 2">
    <name type="scientific">Candidatus Onthousia excrementipullorum</name>
    <dbReference type="NCBI Taxonomy" id="2840884"/>
    <lineage>
        <taxon>Bacteria</taxon>
        <taxon>Bacillati</taxon>
        <taxon>Bacillota</taxon>
        <taxon>Bacilli</taxon>
        <taxon>Candidatus Onthousia</taxon>
    </lineage>
</organism>
<accession>A0A9D1J3J1</accession>
<reference evidence="1" key="1">
    <citation type="submission" date="2020-10" db="EMBL/GenBank/DDBJ databases">
        <authorList>
            <person name="Gilroy R."/>
        </authorList>
    </citation>
    <scope>NUCLEOTIDE SEQUENCE</scope>
    <source>
        <strain evidence="1">CHK184-20233</strain>
    </source>
</reference>
<dbReference type="Proteomes" id="UP000824232">
    <property type="component" value="Unassembled WGS sequence"/>
</dbReference>
<proteinExistence type="predicted"/>
<reference evidence="1" key="2">
    <citation type="journal article" date="2021" name="PeerJ">
        <title>Extensive microbial diversity within the chicken gut microbiome revealed by metagenomics and culture.</title>
        <authorList>
            <person name="Gilroy R."/>
            <person name="Ravi A."/>
            <person name="Getino M."/>
            <person name="Pursley I."/>
            <person name="Horton D.L."/>
            <person name="Alikhan N.F."/>
            <person name="Baker D."/>
            <person name="Gharbi K."/>
            <person name="Hall N."/>
            <person name="Watson M."/>
            <person name="Adriaenssens E.M."/>
            <person name="Foster-Nyarko E."/>
            <person name="Jarju S."/>
            <person name="Secka A."/>
            <person name="Antonio M."/>
            <person name="Oren A."/>
            <person name="Chaudhuri R.R."/>
            <person name="La Ragione R."/>
            <person name="Hildebrand F."/>
            <person name="Pallen M.J."/>
        </authorList>
    </citation>
    <scope>NUCLEOTIDE SEQUENCE</scope>
    <source>
        <strain evidence="1">CHK184-20233</strain>
    </source>
</reference>
<evidence type="ECO:0000313" key="2">
    <source>
        <dbReference type="Proteomes" id="UP000824232"/>
    </source>
</evidence>
<dbReference type="SUPFAM" id="SSF52540">
    <property type="entry name" value="P-loop containing nucleoside triphosphate hydrolases"/>
    <property type="match status" value="1"/>
</dbReference>